<accession>A0ACB8ACE4</accession>
<dbReference type="EMBL" id="MU267713">
    <property type="protein sequence ID" value="KAH7910444.1"/>
    <property type="molecule type" value="Genomic_DNA"/>
</dbReference>
<gene>
    <name evidence="1" type="ORF">BJ138DRAFT_1152894</name>
</gene>
<reference evidence="1" key="1">
    <citation type="journal article" date="2021" name="New Phytol.">
        <title>Evolutionary innovations through gain and loss of genes in the ectomycorrhizal Boletales.</title>
        <authorList>
            <person name="Wu G."/>
            <person name="Miyauchi S."/>
            <person name="Morin E."/>
            <person name="Kuo A."/>
            <person name="Drula E."/>
            <person name="Varga T."/>
            <person name="Kohler A."/>
            <person name="Feng B."/>
            <person name="Cao Y."/>
            <person name="Lipzen A."/>
            <person name="Daum C."/>
            <person name="Hundley H."/>
            <person name="Pangilinan J."/>
            <person name="Johnson J."/>
            <person name="Barry K."/>
            <person name="LaButti K."/>
            <person name="Ng V."/>
            <person name="Ahrendt S."/>
            <person name="Min B."/>
            <person name="Choi I.G."/>
            <person name="Park H."/>
            <person name="Plett J.M."/>
            <person name="Magnuson J."/>
            <person name="Spatafora J.W."/>
            <person name="Nagy L.G."/>
            <person name="Henrissat B."/>
            <person name="Grigoriev I.V."/>
            <person name="Yang Z.L."/>
            <person name="Xu J."/>
            <person name="Martin F.M."/>
        </authorList>
    </citation>
    <scope>NUCLEOTIDE SEQUENCE</scope>
    <source>
        <strain evidence="1">ATCC 28755</strain>
    </source>
</reference>
<evidence type="ECO:0000313" key="1">
    <source>
        <dbReference type="EMBL" id="KAH7910444.1"/>
    </source>
</evidence>
<evidence type="ECO:0000313" key="2">
    <source>
        <dbReference type="Proteomes" id="UP000790377"/>
    </source>
</evidence>
<comment type="caution">
    <text evidence="1">The sequence shown here is derived from an EMBL/GenBank/DDBJ whole genome shotgun (WGS) entry which is preliminary data.</text>
</comment>
<name>A0ACB8ACE4_9AGAM</name>
<proteinExistence type="predicted"/>
<keyword evidence="2" id="KW-1185">Reference proteome</keyword>
<organism evidence="1 2">
    <name type="scientific">Hygrophoropsis aurantiaca</name>
    <dbReference type="NCBI Taxonomy" id="72124"/>
    <lineage>
        <taxon>Eukaryota</taxon>
        <taxon>Fungi</taxon>
        <taxon>Dikarya</taxon>
        <taxon>Basidiomycota</taxon>
        <taxon>Agaricomycotina</taxon>
        <taxon>Agaricomycetes</taxon>
        <taxon>Agaricomycetidae</taxon>
        <taxon>Boletales</taxon>
        <taxon>Coniophorineae</taxon>
        <taxon>Hygrophoropsidaceae</taxon>
        <taxon>Hygrophoropsis</taxon>
    </lineage>
</organism>
<sequence length="337" mass="38646">MSDLQTLSHPSPSVLRHVVDVHCHPTDSQISQSAMDELPIAICAMATRQADQNLVRSLATAYPDKVIPCFGYHPWFSHYISLASVSSKRKHYEEIFPNWEEHTDAFERLLAYLPYPISIEDIIVELRQNLLAFPEAMLGEVGLDRSFRVPFDYFSSPRELSPFAVPIQHQLTVLEAQIDLAIELERNISMHSVKAQKATVDLFERIHKKYAMSWRRISLDLHSCGLSPQSWLDIERKHPNVFLSLSTTINGRSEAHKALIAACSSQRILVESDINQVNQCTERTWRMLLTVAEVKGWRVEIEWSDCVEDEWGAVRHLAHNWEVFKHGHHAGPQNPKK</sequence>
<protein>
    <submittedName>
        <fullName evidence="1">Uncharacterized protein</fullName>
    </submittedName>
</protein>
<dbReference type="Proteomes" id="UP000790377">
    <property type="component" value="Unassembled WGS sequence"/>
</dbReference>